<evidence type="ECO:0000256" key="1">
    <source>
        <dbReference type="SAM" id="Phobius"/>
    </source>
</evidence>
<protein>
    <submittedName>
        <fullName evidence="2">Uncharacterized protein</fullName>
    </submittedName>
</protein>
<keyword evidence="1" id="KW-0812">Transmembrane</keyword>
<gene>
    <name evidence="2" type="ORF">IGS68_22540</name>
</gene>
<dbReference type="Proteomes" id="UP000595197">
    <property type="component" value="Chromosome"/>
</dbReference>
<keyword evidence="3" id="KW-1185">Reference proteome</keyword>
<sequence length="144" mass="16386">MQYAQNVDYLLASIIYLGSHNYYWARSPKNMAEELSLDEDRLQKVFNNFPGIYRRSVRKARNGQHYYALQARYAQKEGGDVNDPEEVSYIEPLDTNKLQLLITFVLQSAEQERTSRRAFTTNFISIAAAIIAATAAVTTAILKA</sequence>
<accession>A0ABX7B3S3</accession>
<reference evidence="2" key="1">
    <citation type="submission" date="2021-02" db="EMBL/GenBank/DDBJ databases">
        <title>Skermanella TT6 skin isolate.</title>
        <authorList>
            <person name="Lee K."/>
            <person name="Ganzorig M."/>
        </authorList>
    </citation>
    <scope>NUCLEOTIDE SEQUENCE</scope>
    <source>
        <strain evidence="2">TT6</strain>
    </source>
</reference>
<dbReference type="EMBL" id="CP067420">
    <property type="protein sequence ID" value="QQP88763.1"/>
    <property type="molecule type" value="Genomic_DNA"/>
</dbReference>
<keyword evidence="1" id="KW-1133">Transmembrane helix</keyword>
<evidence type="ECO:0000313" key="3">
    <source>
        <dbReference type="Proteomes" id="UP000595197"/>
    </source>
</evidence>
<proteinExistence type="predicted"/>
<name>A0ABX7B3S3_9PROT</name>
<keyword evidence="1" id="KW-0472">Membrane</keyword>
<evidence type="ECO:0000313" key="2">
    <source>
        <dbReference type="EMBL" id="QQP88763.1"/>
    </source>
</evidence>
<dbReference type="RefSeq" id="WP_201074113.1">
    <property type="nucleotide sequence ID" value="NZ_CP067420.1"/>
</dbReference>
<organism evidence="2 3">
    <name type="scientific">Skermanella cutis</name>
    <dbReference type="NCBI Taxonomy" id="2775420"/>
    <lineage>
        <taxon>Bacteria</taxon>
        <taxon>Pseudomonadati</taxon>
        <taxon>Pseudomonadota</taxon>
        <taxon>Alphaproteobacteria</taxon>
        <taxon>Rhodospirillales</taxon>
        <taxon>Azospirillaceae</taxon>
        <taxon>Skermanella</taxon>
    </lineage>
</organism>
<feature type="transmembrane region" description="Helical" evidence="1">
    <location>
        <begin position="123"/>
        <end position="142"/>
    </location>
</feature>